<dbReference type="InterPro" id="IPR032816">
    <property type="entry name" value="VTT_dom"/>
</dbReference>
<feature type="transmembrane region" description="Helical" evidence="7">
    <location>
        <begin position="12"/>
        <end position="31"/>
    </location>
</feature>
<name>A0A399DVE3_9DEIN</name>
<dbReference type="Pfam" id="PF09335">
    <property type="entry name" value="VTT_dom"/>
    <property type="match status" value="1"/>
</dbReference>
<reference evidence="9 10" key="1">
    <citation type="submission" date="2018-08" db="EMBL/GenBank/DDBJ databases">
        <title>Meiothermus cateniformans JCM 15151 genome sequencing project.</title>
        <authorList>
            <person name="Da Costa M.S."/>
            <person name="Albuquerque L."/>
            <person name="Raposo P."/>
            <person name="Froufe H.J.C."/>
            <person name="Barroso C.S."/>
            <person name="Egas C."/>
        </authorList>
    </citation>
    <scope>NUCLEOTIDE SEQUENCE [LARGE SCALE GENOMIC DNA]</scope>
    <source>
        <strain evidence="9 10">JCM 15151</strain>
    </source>
</reference>
<keyword evidence="6 7" id="KW-0472">Membrane</keyword>
<evidence type="ECO:0000256" key="6">
    <source>
        <dbReference type="ARBA" id="ARBA00023136"/>
    </source>
</evidence>
<evidence type="ECO:0000259" key="8">
    <source>
        <dbReference type="Pfam" id="PF09335"/>
    </source>
</evidence>
<evidence type="ECO:0000256" key="7">
    <source>
        <dbReference type="RuleBase" id="RU367016"/>
    </source>
</evidence>
<keyword evidence="4 7" id="KW-0812">Transmembrane</keyword>
<gene>
    <name evidence="9" type="ORF">Mcate_01884</name>
</gene>
<evidence type="ECO:0000256" key="1">
    <source>
        <dbReference type="ARBA" id="ARBA00004651"/>
    </source>
</evidence>
<dbReference type="InterPro" id="IPR032818">
    <property type="entry name" value="DedA-like"/>
</dbReference>
<feature type="transmembrane region" description="Helical" evidence="7">
    <location>
        <begin position="133"/>
        <end position="153"/>
    </location>
</feature>
<dbReference type="GO" id="GO:0005886">
    <property type="term" value="C:plasma membrane"/>
    <property type="evidence" value="ECO:0007669"/>
    <property type="project" value="UniProtKB-SubCell"/>
</dbReference>
<dbReference type="Proteomes" id="UP000266089">
    <property type="component" value="Unassembled WGS sequence"/>
</dbReference>
<proteinExistence type="inferred from homology"/>
<feature type="domain" description="VTT" evidence="8">
    <location>
        <begin position="31"/>
        <end position="152"/>
    </location>
</feature>
<feature type="transmembrane region" description="Helical" evidence="7">
    <location>
        <begin position="101"/>
        <end position="121"/>
    </location>
</feature>
<dbReference type="AlphaFoldDB" id="A0A399DVE3"/>
<dbReference type="EMBL" id="QWKX01000049">
    <property type="protein sequence ID" value="RIH76144.1"/>
    <property type="molecule type" value="Genomic_DNA"/>
</dbReference>
<evidence type="ECO:0000256" key="4">
    <source>
        <dbReference type="ARBA" id="ARBA00022692"/>
    </source>
</evidence>
<comment type="subcellular location">
    <subcellularLocation>
        <location evidence="1 7">Cell membrane</location>
        <topology evidence="1 7">Multi-pass membrane protein</topology>
    </subcellularLocation>
</comment>
<dbReference type="RefSeq" id="WP_027888055.1">
    <property type="nucleotide sequence ID" value="NZ_JBHSXZ010000006.1"/>
</dbReference>
<comment type="caution">
    <text evidence="9">The sequence shown here is derived from an EMBL/GenBank/DDBJ whole genome shotgun (WGS) entry which is preliminary data.</text>
</comment>
<sequence>MDVTAYVQAVGYLGIFATVFVETGLLVGFFLPGDSLLIAVGLLAAAKKLQLSIALAALFMGSVLGNNLGYFLGRKIGPALLSKARVKNEDLERTRRFMARFGPLSILIGPYVPVFRAVVPFLCGTVKMPWPRFFVLSLLGSLLWTQGLTLLSYYVGSKIPHLERYIYLILLAGVGFGVALAAWRAYRAGHLRWPGRRTG</sequence>
<protein>
    <submittedName>
        <fullName evidence="9">Putative membrane protein</fullName>
    </submittedName>
</protein>
<keyword evidence="3 7" id="KW-1003">Cell membrane</keyword>
<dbReference type="PANTHER" id="PTHR30353:SF0">
    <property type="entry name" value="TRANSMEMBRANE PROTEIN"/>
    <property type="match status" value="1"/>
</dbReference>
<keyword evidence="5 7" id="KW-1133">Transmembrane helix</keyword>
<comment type="similarity">
    <text evidence="2 7">Belongs to the DedA family.</text>
</comment>
<accession>A0A399DVE3</accession>
<dbReference type="PANTHER" id="PTHR30353">
    <property type="entry name" value="INNER MEMBRANE PROTEIN DEDA-RELATED"/>
    <property type="match status" value="1"/>
</dbReference>
<evidence type="ECO:0000256" key="3">
    <source>
        <dbReference type="ARBA" id="ARBA00022475"/>
    </source>
</evidence>
<feature type="transmembrane region" description="Helical" evidence="7">
    <location>
        <begin position="165"/>
        <end position="186"/>
    </location>
</feature>
<dbReference type="OrthoDB" id="9813426at2"/>
<evidence type="ECO:0000256" key="5">
    <source>
        <dbReference type="ARBA" id="ARBA00022989"/>
    </source>
</evidence>
<feature type="transmembrane region" description="Helical" evidence="7">
    <location>
        <begin position="51"/>
        <end position="73"/>
    </location>
</feature>
<evidence type="ECO:0000256" key="2">
    <source>
        <dbReference type="ARBA" id="ARBA00010792"/>
    </source>
</evidence>
<evidence type="ECO:0000313" key="10">
    <source>
        <dbReference type="Proteomes" id="UP000266089"/>
    </source>
</evidence>
<evidence type="ECO:0000313" key="9">
    <source>
        <dbReference type="EMBL" id="RIH76144.1"/>
    </source>
</evidence>
<organism evidence="9 10">
    <name type="scientific">Meiothermus taiwanensis</name>
    <dbReference type="NCBI Taxonomy" id="172827"/>
    <lineage>
        <taxon>Bacteria</taxon>
        <taxon>Thermotogati</taxon>
        <taxon>Deinococcota</taxon>
        <taxon>Deinococci</taxon>
        <taxon>Thermales</taxon>
        <taxon>Thermaceae</taxon>
        <taxon>Meiothermus</taxon>
    </lineage>
</organism>